<name>A0A1I6CVW4_9PSEU</name>
<dbReference type="GO" id="GO:0051537">
    <property type="term" value="F:2 iron, 2 sulfur cluster binding"/>
    <property type="evidence" value="ECO:0007669"/>
    <property type="project" value="UniProtKB-KW"/>
</dbReference>
<dbReference type="InterPro" id="IPR012675">
    <property type="entry name" value="Beta-grasp_dom_sf"/>
</dbReference>
<dbReference type="Pfam" id="PF00111">
    <property type="entry name" value="Fer2"/>
    <property type="match status" value="1"/>
</dbReference>
<dbReference type="RefSeq" id="WP_177320234.1">
    <property type="nucleotide sequence ID" value="NZ_FOYL01000001.1"/>
</dbReference>
<dbReference type="PROSITE" id="PS00197">
    <property type="entry name" value="2FE2S_FER_1"/>
    <property type="match status" value="1"/>
</dbReference>
<keyword evidence="6" id="KW-0408">Iron</keyword>
<evidence type="ECO:0000256" key="7">
    <source>
        <dbReference type="ARBA" id="ARBA00023014"/>
    </source>
</evidence>
<evidence type="ECO:0000259" key="9">
    <source>
        <dbReference type="PROSITE" id="PS51085"/>
    </source>
</evidence>
<dbReference type="PROSITE" id="PS51085">
    <property type="entry name" value="2FE2S_FER_2"/>
    <property type="match status" value="1"/>
</dbReference>
<dbReference type="PANTHER" id="PTHR43112:SF3">
    <property type="entry name" value="FERREDOXIN-2, CHLOROPLASTIC"/>
    <property type="match status" value="1"/>
</dbReference>
<protein>
    <submittedName>
        <fullName evidence="10">CDP-4-dehydro-6-deoxyglucose reductase</fullName>
    </submittedName>
</protein>
<proteinExistence type="inferred from homology"/>
<evidence type="ECO:0000256" key="5">
    <source>
        <dbReference type="ARBA" id="ARBA00022982"/>
    </source>
</evidence>
<comment type="cofactor">
    <cofactor evidence="8">
        <name>[2Fe-2S] cluster</name>
        <dbReference type="ChEBI" id="CHEBI:190135"/>
    </cofactor>
</comment>
<reference evidence="11" key="1">
    <citation type="submission" date="2016-10" db="EMBL/GenBank/DDBJ databases">
        <authorList>
            <person name="Varghese N."/>
            <person name="Submissions S."/>
        </authorList>
    </citation>
    <scope>NUCLEOTIDE SEQUENCE [LARGE SCALE GENOMIC DNA]</scope>
    <source>
        <strain evidence="11">DSM 44232</strain>
    </source>
</reference>
<dbReference type="PANTHER" id="PTHR43112">
    <property type="entry name" value="FERREDOXIN"/>
    <property type="match status" value="1"/>
</dbReference>
<evidence type="ECO:0000256" key="8">
    <source>
        <dbReference type="ARBA" id="ARBA00034078"/>
    </source>
</evidence>
<dbReference type="GO" id="GO:0046872">
    <property type="term" value="F:metal ion binding"/>
    <property type="evidence" value="ECO:0007669"/>
    <property type="project" value="UniProtKB-KW"/>
</dbReference>
<keyword evidence="2" id="KW-0813">Transport</keyword>
<dbReference type="InterPro" id="IPR036010">
    <property type="entry name" value="2Fe-2S_ferredoxin-like_sf"/>
</dbReference>
<dbReference type="AlphaFoldDB" id="A0A1I6CVW4"/>
<keyword evidence="3" id="KW-0001">2Fe-2S</keyword>
<dbReference type="EMBL" id="FOYL01000001">
    <property type="protein sequence ID" value="SFQ97243.1"/>
    <property type="molecule type" value="Genomic_DNA"/>
</dbReference>
<evidence type="ECO:0000256" key="2">
    <source>
        <dbReference type="ARBA" id="ARBA00022448"/>
    </source>
</evidence>
<comment type="similarity">
    <text evidence="1">Belongs to the 2Fe2S plant-type ferredoxin family.</text>
</comment>
<evidence type="ECO:0000256" key="6">
    <source>
        <dbReference type="ARBA" id="ARBA00023004"/>
    </source>
</evidence>
<dbReference type="InterPro" id="IPR006058">
    <property type="entry name" value="2Fe2S_fd_BS"/>
</dbReference>
<keyword evidence="5" id="KW-0249">Electron transport</keyword>
<dbReference type="Proteomes" id="UP000198583">
    <property type="component" value="Unassembled WGS sequence"/>
</dbReference>
<evidence type="ECO:0000256" key="4">
    <source>
        <dbReference type="ARBA" id="ARBA00022723"/>
    </source>
</evidence>
<sequence>MLVVTVVPQDVQVRARAGESVVDALRRHGWRSPYRCRRGGCGACRARLLSGRIRYPLPVAESVLTPAEQAAGQCLPCRAVPVTDVVLDIGPHPLRAVLASTPSPDPRPQEGL</sequence>
<dbReference type="STRING" id="84724.SAMN04488564_101416"/>
<accession>A0A1I6CVW4</accession>
<keyword evidence="7" id="KW-0411">Iron-sulfur</keyword>
<evidence type="ECO:0000313" key="11">
    <source>
        <dbReference type="Proteomes" id="UP000198583"/>
    </source>
</evidence>
<keyword evidence="11" id="KW-1185">Reference proteome</keyword>
<dbReference type="SUPFAM" id="SSF54292">
    <property type="entry name" value="2Fe-2S ferredoxin-like"/>
    <property type="match status" value="1"/>
</dbReference>
<evidence type="ECO:0000256" key="1">
    <source>
        <dbReference type="ARBA" id="ARBA00007874"/>
    </source>
</evidence>
<evidence type="ECO:0000256" key="3">
    <source>
        <dbReference type="ARBA" id="ARBA00022714"/>
    </source>
</evidence>
<feature type="domain" description="2Fe-2S ferredoxin-type" evidence="9">
    <location>
        <begin position="2"/>
        <end position="93"/>
    </location>
</feature>
<gene>
    <name evidence="10" type="ORF">SAMN04488564_101416</name>
</gene>
<dbReference type="CDD" id="cd00207">
    <property type="entry name" value="fer2"/>
    <property type="match status" value="1"/>
</dbReference>
<evidence type="ECO:0000313" key="10">
    <source>
        <dbReference type="EMBL" id="SFQ97243.1"/>
    </source>
</evidence>
<dbReference type="Gene3D" id="3.10.20.30">
    <property type="match status" value="1"/>
</dbReference>
<dbReference type="InterPro" id="IPR001041">
    <property type="entry name" value="2Fe-2S_ferredoxin-type"/>
</dbReference>
<organism evidence="10 11">
    <name type="scientific">Lentzea waywayandensis</name>
    <dbReference type="NCBI Taxonomy" id="84724"/>
    <lineage>
        <taxon>Bacteria</taxon>
        <taxon>Bacillati</taxon>
        <taxon>Actinomycetota</taxon>
        <taxon>Actinomycetes</taxon>
        <taxon>Pseudonocardiales</taxon>
        <taxon>Pseudonocardiaceae</taxon>
        <taxon>Lentzea</taxon>
    </lineage>
</organism>
<keyword evidence="4" id="KW-0479">Metal-binding</keyword>